<dbReference type="InterPro" id="IPR011009">
    <property type="entry name" value="Kinase-like_dom_sf"/>
</dbReference>
<evidence type="ECO:0000256" key="2">
    <source>
        <dbReference type="ARBA" id="ARBA00022840"/>
    </source>
</evidence>
<evidence type="ECO:0000259" key="4">
    <source>
        <dbReference type="PROSITE" id="PS50011"/>
    </source>
</evidence>
<keyword evidence="2" id="KW-0067">ATP-binding</keyword>
<dbReference type="PANTHER" id="PTHR47989:SF37">
    <property type="entry name" value="INACTIVE PROTEIN KINASE SELMODRAFT_444075"/>
    <property type="match status" value="1"/>
</dbReference>
<reference evidence="5 6" key="1">
    <citation type="submission" date="2024-01" db="EMBL/GenBank/DDBJ databases">
        <title>Genome assemblies of Stephania.</title>
        <authorList>
            <person name="Yang L."/>
        </authorList>
    </citation>
    <scope>NUCLEOTIDE SEQUENCE [LARGE SCALE GENOMIC DNA]</scope>
    <source>
        <strain evidence="5">QJT</strain>
        <tissue evidence="5">Leaf</tissue>
    </source>
</reference>
<proteinExistence type="predicted"/>
<dbReference type="Gene3D" id="3.30.200.20">
    <property type="entry name" value="Phosphorylase Kinase, domain 1"/>
    <property type="match status" value="1"/>
</dbReference>
<feature type="region of interest" description="Disordered" evidence="3">
    <location>
        <begin position="241"/>
        <end position="300"/>
    </location>
</feature>
<dbReference type="PANTHER" id="PTHR47989">
    <property type="entry name" value="OS01G0750732 PROTEIN"/>
    <property type="match status" value="1"/>
</dbReference>
<feature type="compositionally biased region" description="Polar residues" evidence="3">
    <location>
        <begin position="241"/>
        <end position="260"/>
    </location>
</feature>
<gene>
    <name evidence="5" type="ORF">Sjap_008880</name>
</gene>
<evidence type="ECO:0000313" key="6">
    <source>
        <dbReference type="Proteomes" id="UP001417504"/>
    </source>
</evidence>
<comment type="caution">
    <text evidence="5">The sequence shown here is derived from an EMBL/GenBank/DDBJ whole genome shotgun (WGS) entry which is preliminary data.</text>
</comment>
<dbReference type="PROSITE" id="PS50011">
    <property type="entry name" value="PROTEIN_KINASE_DOM"/>
    <property type="match status" value="1"/>
</dbReference>
<sequence>MAVNGEVVLVAVDASKEITEYALEWTICNVIKAMDCLILLATIPSRKCLPASGNNAHKSPVQHFLKGLLKKWGVRHRSDGLPGSVGIGRGIHQEENRRISEVGTQMMRELCLQHKISKVQAQVTVIADAETGSIAMKAEELGASWVILDSDRLIRQIDALRCRRLKKEGDYCSKHLINCNIILMDHTVPKILRLVDEQIELGEQQYDPTAAADMLAVFPTSNIHSNSLSCPSSLGFNSCSPGTEVSDSSPSMGDKNTTTGKYPPLEFTPSRRSTGSANMQWNSSKNQLQPQTISGQNSSDGKKWDLIIASSLPTIDRTSSVRRAKSLTIKRPLAPPPLCSICQYNAPTFGKSPRKYSYQEIQSATGGFSSANFLAEGGYGPVFRGVMPDGQVVAVKQHKLLSAQGTSEFCSEIEVLSCIQHRNLAMLVGYCIKKSCN</sequence>
<protein>
    <recommendedName>
        <fullName evidence="4">Protein kinase domain-containing protein</fullName>
    </recommendedName>
</protein>
<dbReference type="GO" id="GO:0004672">
    <property type="term" value="F:protein kinase activity"/>
    <property type="evidence" value="ECO:0007669"/>
    <property type="project" value="InterPro"/>
</dbReference>
<dbReference type="AlphaFoldDB" id="A0AAP0JR52"/>
<organism evidence="5 6">
    <name type="scientific">Stephania japonica</name>
    <dbReference type="NCBI Taxonomy" id="461633"/>
    <lineage>
        <taxon>Eukaryota</taxon>
        <taxon>Viridiplantae</taxon>
        <taxon>Streptophyta</taxon>
        <taxon>Embryophyta</taxon>
        <taxon>Tracheophyta</taxon>
        <taxon>Spermatophyta</taxon>
        <taxon>Magnoliopsida</taxon>
        <taxon>Ranunculales</taxon>
        <taxon>Menispermaceae</taxon>
        <taxon>Menispermoideae</taxon>
        <taxon>Cissampelideae</taxon>
        <taxon>Stephania</taxon>
    </lineage>
</organism>
<dbReference type="InterPro" id="IPR000719">
    <property type="entry name" value="Prot_kinase_dom"/>
</dbReference>
<dbReference type="GO" id="GO:0005524">
    <property type="term" value="F:ATP binding"/>
    <property type="evidence" value="ECO:0007669"/>
    <property type="project" value="UniProtKB-KW"/>
</dbReference>
<dbReference type="FunFam" id="3.30.200.20:FF:000162">
    <property type="entry name" value="Adenine nucleotide alpha hydrolase-like domain kinase"/>
    <property type="match status" value="1"/>
</dbReference>
<keyword evidence="1" id="KW-0547">Nucleotide-binding</keyword>
<dbReference type="Pfam" id="PF07714">
    <property type="entry name" value="PK_Tyr_Ser-Thr"/>
    <property type="match status" value="1"/>
</dbReference>
<evidence type="ECO:0000256" key="1">
    <source>
        <dbReference type="ARBA" id="ARBA00022741"/>
    </source>
</evidence>
<keyword evidence="6" id="KW-1185">Reference proteome</keyword>
<feature type="compositionally biased region" description="Polar residues" evidence="3">
    <location>
        <begin position="270"/>
        <end position="299"/>
    </location>
</feature>
<dbReference type="Proteomes" id="UP001417504">
    <property type="component" value="Unassembled WGS sequence"/>
</dbReference>
<dbReference type="EMBL" id="JBBNAE010000003">
    <property type="protein sequence ID" value="KAK9138286.1"/>
    <property type="molecule type" value="Genomic_DNA"/>
</dbReference>
<feature type="domain" description="Protein kinase" evidence="4">
    <location>
        <begin position="368"/>
        <end position="437"/>
    </location>
</feature>
<dbReference type="SUPFAM" id="SSF56112">
    <property type="entry name" value="Protein kinase-like (PK-like)"/>
    <property type="match status" value="1"/>
</dbReference>
<evidence type="ECO:0000256" key="3">
    <source>
        <dbReference type="SAM" id="MobiDB-lite"/>
    </source>
</evidence>
<name>A0AAP0JR52_9MAGN</name>
<dbReference type="InterPro" id="IPR001245">
    <property type="entry name" value="Ser-Thr/Tyr_kinase_cat_dom"/>
</dbReference>
<evidence type="ECO:0000313" key="5">
    <source>
        <dbReference type="EMBL" id="KAK9138286.1"/>
    </source>
</evidence>
<accession>A0AAP0JR52</accession>